<feature type="compositionally biased region" description="Low complexity" evidence="1">
    <location>
        <begin position="76"/>
        <end position="85"/>
    </location>
</feature>
<dbReference type="SUPFAM" id="SSF53098">
    <property type="entry name" value="Ribonuclease H-like"/>
    <property type="match status" value="1"/>
</dbReference>
<protein>
    <submittedName>
        <fullName evidence="3">3'-5' exonuclease</fullName>
    </submittedName>
</protein>
<feature type="region of interest" description="Disordered" evidence="1">
    <location>
        <begin position="72"/>
        <end position="93"/>
    </location>
</feature>
<feature type="region of interest" description="Disordered" evidence="1">
    <location>
        <begin position="277"/>
        <end position="317"/>
    </location>
</feature>
<dbReference type="GO" id="GO:0003676">
    <property type="term" value="F:nucleic acid binding"/>
    <property type="evidence" value="ECO:0007669"/>
    <property type="project" value="InterPro"/>
</dbReference>
<feature type="compositionally biased region" description="Low complexity" evidence="1">
    <location>
        <begin position="287"/>
        <end position="317"/>
    </location>
</feature>
<feature type="compositionally biased region" description="Low complexity" evidence="1">
    <location>
        <begin position="166"/>
        <end position="178"/>
    </location>
</feature>
<keyword evidence="3" id="KW-0378">Hydrolase</keyword>
<reference evidence="3 4" key="1">
    <citation type="journal article" date="2021" name="MBio">
        <title>A New Model Trypanosomatid, Novymonas esmeraldas: Genomic Perception of Its 'Candidatus Pandoraea novymonadis' Endosymbiont.</title>
        <authorList>
            <person name="Zakharova A."/>
            <person name="Saura A."/>
            <person name="Butenko A."/>
            <person name="Podesvova L."/>
            <person name="Warmusova S."/>
            <person name="Kostygov A.Y."/>
            <person name="Nenarokova A."/>
            <person name="Lukes J."/>
            <person name="Opperdoes F.R."/>
            <person name="Yurchenko V."/>
        </authorList>
    </citation>
    <scope>NUCLEOTIDE SEQUENCE [LARGE SCALE GENOMIC DNA]</scope>
    <source>
        <strain evidence="3 4">E262AT.01</strain>
    </source>
</reference>
<evidence type="ECO:0000313" key="3">
    <source>
        <dbReference type="EMBL" id="KAK7199792.1"/>
    </source>
</evidence>
<evidence type="ECO:0000313" key="4">
    <source>
        <dbReference type="Proteomes" id="UP001430356"/>
    </source>
</evidence>
<feature type="compositionally biased region" description="Low complexity" evidence="1">
    <location>
        <begin position="30"/>
        <end position="40"/>
    </location>
</feature>
<name>A0AAW0F1T6_9TRYP</name>
<feature type="region of interest" description="Disordered" evidence="1">
    <location>
        <begin position="1"/>
        <end position="40"/>
    </location>
</feature>
<keyword evidence="3" id="KW-0269">Exonuclease</keyword>
<proteinExistence type="predicted"/>
<dbReference type="InterPro" id="IPR012337">
    <property type="entry name" value="RNaseH-like_sf"/>
</dbReference>
<keyword evidence="4" id="KW-1185">Reference proteome</keyword>
<feature type="compositionally biased region" description="Basic and acidic residues" evidence="1">
    <location>
        <begin position="18"/>
        <end position="29"/>
    </location>
</feature>
<dbReference type="PANTHER" id="PTHR46814:SF1">
    <property type="entry name" value="EGALITARIAN, ISOFORM B"/>
    <property type="match status" value="1"/>
</dbReference>
<feature type="compositionally biased region" description="Low complexity" evidence="1">
    <location>
        <begin position="120"/>
        <end position="134"/>
    </location>
</feature>
<gene>
    <name evidence="3" type="ORF">NESM_000026100</name>
</gene>
<dbReference type="GO" id="GO:0008408">
    <property type="term" value="F:3'-5' exonuclease activity"/>
    <property type="evidence" value="ECO:0007669"/>
    <property type="project" value="InterPro"/>
</dbReference>
<evidence type="ECO:0000256" key="1">
    <source>
        <dbReference type="SAM" id="MobiDB-lite"/>
    </source>
</evidence>
<feature type="domain" description="3'-5' exonuclease" evidence="2">
    <location>
        <begin position="530"/>
        <end position="688"/>
    </location>
</feature>
<dbReference type="PANTHER" id="PTHR46814">
    <property type="entry name" value="EGALITARIAN, ISOFORM B"/>
    <property type="match status" value="1"/>
</dbReference>
<sequence length="731" mass="75060">MSHATAAYKSTTPLAEMGAKDVDEPHTHTSESVCSSSSYGSTIADGPAATATAASASLKCFASPPIVADGSECVRSGSSGTTSSSSGGGGGAVGASAAFPRGATPTASSIVVGTPAAITPAPVSPGSSVSARRTPAPPPPIDFFAPTPAAGGGHARVAAPTHHRASPPGGAASGTASAPATMSAAVNGTDAGLPAVISTRSASKPPLSPSGLHVHADPFYPERLHTAAAAAAAASNSLSSTPQQACISPCDYASMERHSSPTTMPWWHHDESSAATASHRFNPSHPLPRLGSSPASLSSGPHLPSPSRQPRAAAPAQSYDTPWYAAGGLHGYFANSTSTSGATDGATASAGWTVTAVSEDGRICDVYNTGHVTAAGAEYCDTADTSGARSLSVMRDGGGGGGGPPLPPRGLYASAPPEYAETYESVSSQFTDGGSARCGGGGAGEYDYSDAAPQGYGTGVGHHPHGAPFAGYIPHNVQCIEHLDALDDVCGALLVEAEGLCAEREMRRRQRACCGEVGGVEDTHWADQVTVALDLEGRSLGRTGSICIITLATCSTVFIIDLVLLGGEALGPESALTRVLESPDIVKLMFDCRADCDALFFLYGVRLRRVCDLQVSSCAALLPTARHLPSMKMVFLALGLFAVEDTSIKNTGRLLFDPRSGGSFDRWEERPLTDLLLQYCAVDVKYFFAAEMLLCDYVELGMHLAEMRLISVCHGNFLSCSTSNSLRDFEF</sequence>
<feature type="region of interest" description="Disordered" evidence="1">
    <location>
        <begin position="120"/>
        <end position="139"/>
    </location>
</feature>
<dbReference type="GO" id="GO:0006139">
    <property type="term" value="P:nucleobase-containing compound metabolic process"/>
    <property type="evidence" value="ECO:0007669"/>
    <property type="project" value="InterPro"/>
</dbReference>
<dbReference type="Proteomes" id="UP001430356">
    <property type="component" value="Unassembled WGS sequence"/>
</dbReference>
<dbReference type="Pfam" id="PF01612">
    <property type="entry name" value="DNA_pol_A_exo1"/>
    <property type="match status" value="1"/>
</dbReference>
<dbReference type="Gene3D" id="3.30.420.10">
    <property type="entry name" value="Ribonuclease H-like superfamily/Ribonuclease H"/>
    <property type="match status" value="1"/>
</dbReference>
<comment type="caution">
    <text evidence="3">The sequence shown here is derived from an EMBL/GenBank/DDBJ whole genome shotgun (WGS) entry which is preliminary data.</text>
</comment>
<dbReference type="InterPro" id="IPR036397">
    <property type="entry name" value="RNaseH_sf"/>
</dbReference>
<dbReference type="EMBL" id="JAECZO010000001">
    <property type="protein sequence ID" value="KAK7199792.1"/>
    <property type="molecule type" value="Genomic_DNA"/>
</dbReference>
<dbReference type="InterPro" id="IPR002562">
    <property type="entry name" value="3'-5'_exonuclease_dom"/>
</dbReference>
<keyword evidence="3" id="KW-0540">Nuclease</keyword>
<organism evidence="3 4">
    <name type="scientific">Novymonas esmeraldas</name>
    <dbReference type="NCBI Taxonomy" id="1808958"/>
    <lineage>
        <taxon>Eukaryota</taxon>
        <taxon>Discoba</taxon>
        <taxon>Euglenozoa</taxon>
        <taxon>Kinetoplastea</taxon>
        <taxon>Metakinetoplastina</taxon>
        <taxon>Trypanosomatida</taxon>
        <taxon>Trypanosomatidae</taxon>
        <taxon>Novymonas</taxon>
    </lineage>
</organism>
<evidence type="ECO:0000259" key="2">
    <source>
        <dbReference type="Pfam" id="PF01612"/>
    </source>
</evidence>
<accession>A0AAW0F1T6</accession>
<feature type="region of interest" description="Disordered" evidence="1">
    <location>
        <begin position="150"/>
        <end position="178"/>
    </location>
</feature>
<dbReference type="AlphaFoldDB" id="A0AAW0F1T6"/>